<proteinExistence type="predicted"/>
<keyword evidence="5" id="KW-1185">Reference proteome</keyword>
<dbReference type="InterPro" id="IPR058591">
    <property type="entry name" value="Gtf3_N"/>
</dbReference>
<accession>A0ABT6D3H5</accession>
<evidence type="ECO:0008006" key="6">
    <source>
        <dbReference type="Google" id="ProtNLM"/>
    </source>
</evidence>
<dbReference type="Gene3D" id="3.40.50.2000">
    <property type="entry name" value="Glycogen Phosphorylase B"/>
    <property type="match status" value="2"/>
</dbReference>
<comment type="caution">
    <text evidence="4">The sequence shown here is derived from an EMBL/GenBank/DDBJ whole genome shotgun (WGS) entry which is preliminary data.</text>
</comment>
<dbReference type="Pfam" id="PF26337">
    <property type="entry name" value="Gtf3_C"/>
    <property type="match status" value="1"/>
</dbReference>
<reference evidence="4" key="1">
    <citation type="submission" date="2023-03" db="EMBL/GenBank/DDBJ databases">
        <title>Comparative genomics of Weissella fermenti BK2, and weissella type species.</title>
        <authorList>
            <person name="Lee J.K."/>
            <person name="Baek J.H."/>
            <person name="Kim J.M."/>
            <person name="Choi D.G."/>
            <person name="Jeon C.O."/>
        </authorList>
    </citation>
    <scope>NUCLEOTIDE SEQUENCE</scope>
    <source>
        <strain evidence="4">BK2</strain>
    </source>
</reference>
<evidence type="ECO:0000259" key="2">
    <source>
        <dbReference type="Pfam" id="PF26334"/>
    </source>
</evidence>
<dbReference type="EMBL" id="JAOZFC020000001">
    <property type="protein sequence ID" value="MDF9300066.1"/>
    <property type="molecule type" value="Genomic_DNA"/>
</dbReference>
<evidence type="ECO:0000313" key="5">
    <source>
        <dbReference type="Proteomes" id="UP001146336"/>
    </source>
</evidence>
<dbReference type="Proteomes" id="UP001146336">
    <property type="component" value="Unassembled WGS sequence"/>
</dbReference>
<dbReference type="RefSeq" id="WP_199403646.1">
    <property type="nucleotide sequence ID" value="NZ_JAOZFC020000001.1"/>
</dbReference>
<name>A0ABT6D3H5_9LACO</name>
<evidence type="ECO:0000256" key="1">
    <source>
        <dbReference type="ARBA" id="ARBA00022679"/>
    </source>
</evidence>
<feature type="domain" description="Glucosyltransferase 3-like C-terminal" evidence="3">
    <location>
        <begin position="179"/>
        <end position="341"/>
    </location>
</feature>
<evidence type="ECO:0000313" key="4">
    <source>
        <dbReference type="EMBL" id="MDF9300066.1"/>
    </source>
</evidence>
<organism evidence="4 5">
    <name type="scientific">Weissella fermenti</name>
    <dbReference type="NCBI Taxonomy" id="2987699"/>
    <lineage>
        <taxon>Bacteria</taxon>
        <taxon>Bacillati</taxon>
        <taxon>Bacillota</taxon>
        <taxon>Bacilli</taxon>
        <taxon>Lactobacillales</taxon>
        <taxon>Lactobacillaceae</taxon>
        <taxon>Weissella</taxon>
    </lineage>
</organism>
<keyword evidence="1" id="KW-0808">Transferase</keyword>
<gene>
    <name evidence="4" type="ORF">OIT47_007270</name>
</gene>
<dbReference type="Pfam" id="PF26334">
    <property type="entry name" value="Gtf3_N"/>
    <property type="match status" value="1"/>
</dbReference>
<feature type="domain" description="Glucosyltransferase 3-like N-terminal" evidence="2">
    <location>
        <begin position="65"/>
        <end position="158"/>
    </location>
</feature>
<protein>
    <recommendedName>
        <fullName evidence="6">Nucleotide sugar synthetase-like protein</fullName>
    </recommendedName>
</protein>
<evidence type="ECO:0000259" key="3">
    <source>
        <dbReference type="Pfam" id="PF26337"/>
    </source>
</evidence>
<dbReference type="InterPro" id="IPR058592">
    <property type="entry name" value="Gtf3_C"/>
</dbReference>
<sequence>MEMVLEKTADETPKRPTKRWVITKAFTDQNALNPANEAIRHFATELGFHCLDCPEELLDWPDALTIQAGDVVYLAYPTFYLSIETDGKYEVDIIEALHMRGARVVLLVGDSLILREKVSCSQGELKSLNSADVLIVPNNKMRDQFINMGVTTPMLHQGLYPIKPTHDMPSRATFNRDKVFYTGNLNKGPFLKTIQQDAVSLEVFGPNVSEEIIMNQSLKYHGSFSHADLTEKLITETGFGLIWDGGNLPILSRVGRYTQYNYPYKASFYLSLGMPLIAWRGSAVADVISQYRCGIVLNRIDELGPTIQALTEQQVDRMVENARNLGEELRTGRHFMRVMAHAELFETEE</sequence>